<dbReference type="SUPFAM" id="SSF52218">
    <property type="entry name" value="Flavoproteins"/>
    <property type="match status" value="1"/>
</dbReference>
<dbReference type="Pfam" id="PF00583">
    <property type="entry name" value="Acetyltransf_1"/>
    <property type="match status" value="1"/>
</dbReference>
<dbReference type="GO" id="GO:0010181">
    <property type="term" value="F:FMN binding"/>
    <property type="evidence" value="ECO:0007669"/>
    <property type="project" value="TreeGrafter"/>
</dbReference>
<dbReference type="CDD" id="cd04301">
    <property type="entry name" value="NAT_SF"/>
    <property type="match status" value="1"/>
</dbReference>
<feature type="domain" description="N-acetyltransferase" evidence="1">
    <location>
        <begin position="209"/>
        <end position="357"/>
    </location>
</feature>
<name>A0A810L8Q2_9ACTN</name>
<sequence length="369" mass="39692">MSQTFSVLLLSASTRPNRIGPAVADWFRRATRDTAADLHIDLDPVDLGDLALPMLDEPAEPSEGDYQHPHTLAWSARVAAADAIVVVTPEYNGGMPAALKNALDYLYDEWAFKPVLFVGYGNTSAGTRSVQMARQVTTALRMVPTGADLFLRLADSRFGDTVAPGAAFDRRAATALAELHRIGTAVRPLTLARRPAPSAPVASPFGRELWLHPAGPRDAAELLVLQRCCWVDEAIANATLELGALRESLDDVTAWLAEWSTWCLRRNGRLIGAVRARRVGDSWLIGRLMVAPDQRGRGLGRALLRHAEAAAPASGIGTLTLSTGRDSTDNLRLYRSSGYRESGPDGPLAVRLVKRVAVPVGADPSGPAR</sequence>
<dbReference type="KEGG" id="aser:Asera_53630"/>
<evidence type="ECO:0000313" key="2">
    <source>
        <dbReference type="EMBL" id="BCJ31255.1"/>
    </source>
</evidence>
<evidence type="ECO:0000313" key="3">
    <source>
        <dbReference type="Proteomes" id="UP000680750"/>
    </source>
</evidence>
<accession>A0A810L8Q2</accession>
<proteinExistence type="predicted"/>
<dbReference type="InterPro" id="IPR016181">
    <property type="entry name" value="Acyl_CoA_acyltransferase"/>
</dbReference>
<organism evidence="2 3">
    <name type="scientific">Actinocatenispora sera</name>
    <dbReference type="NCBI Taxonomy" id="390989"/>
    <lineage>
        <taxon>Bacteria</taxon>
        <taxon>Bacillati</taxon>
        <taxon>Actinomycetota</taxon>
        <taxon>Actinomycetes</taxon>
        <taxon>Micromonosporales</taxon>
        <taxon>Micromonosporaceae</taxon>
        <taxon>Actinocatenispora</taxon>
    </lineage>
</organism>
<protein>
    <submittedName>
        <fullName evidence="2">FMN reductase</fullName>
    </submittedName>
</protein>
<keyword evidence="3" id="KW-1185">Reference proteome</keyword>
<dbReference type="InterPro" id="IPR000182">
    <property type="entry name" value="GNAT_dom"/>
</dbReference>
<dbReference type="OrthoDB" id="9812295at2"/>
<dbReference type="Gene3D" id="3.40.50.360">
    <property type="match status" value="1"/>
</dbReference>
<dbReference type="Proteomes" id="UP000680750">
    <property type="component" value="Chromosome"/>
</dbReference>
<dbReference type="GO" id="GO:0005829">
    <property type="term" value="C:cytosol"/>
    <property type="evidence" value="ECO:0007669"/>
    <property type="project" value="TreeGrafter"/>
</dbReference>
<dbReference type="GO" id="GO:0016491">
    <property type="term" value="F:oxidoreductase activity"/>
    <property type="evidence" value="ECO:0007669"/>
    <property type="project" value="InterPro"/>
</dbReference>
<dbReference type="PANTHER" id="PTHR30543">
    <property type="entry name" value="CHROMATE REDUCTASE"/>
    <property type="match status" value="1"/>
</dbReference>
<dbReference type="SUPFAM" id="SSF55729">
    <property type="entry name" value="Acyl-CoA N-acyltransferases (Nat)"/>
    <property type="match status" value="1"/>
</dbReference>
<reference evidence="2" key="1">
    <citation type="submission" date="2020-08" db="EMBL/GenBank/DDBJ databases">
        <title>Whole genome shotgun sequence of Actinocatenispora sera NBRC 101916.</title>
        <authorList>
            <person name="Komaki H."/>
            <person name="Tamura T."/>
        </authorList>
    </citation>
    <scope>NUCLEOTIDE SEQUENCE</scope>
    <source>
        <strain evidence="2">NBRC 101916</strain>
    </source>
</reference>
<dbReference type="InterPro" id="IPR005025">
    <property type="entry name" value="FMN_Rdtase-like_dom"/>
</dbReference>
<dbReference type="AlphaFoldDB" id="A0A810L8Q2"/>
<dbReference type="EMBL" id="AP023354">
    <property type="protein sequence ID" value="BCJ31255.1"/>
    <property type="molecule type" value="Genomic_DNA"/>
</dbReference>
<dbReference type="InterPro" id="IPR050712">
    <property type="entry name" value="NAD(P)H-dep_reductase"/>
</dbReference>
<gene>
    <name evidence="2" type="ORF">Asera_53630</name>
</gene>
<dbReference type="GO" id="GO:0016747">
    <property type="term" value="F:acyltransferase activity, transferring groups other than amino-acyl groups"/>
    <property type="evidence" value="ECO:0007669"/>
    <property type="project" value="InterPro"/>
</dbReference>
<dbReference type="RefSeq" id="WP_030444447.1">
    <property type="nucleotide sequence ID" value="NZ_AP023354.1"/>
</dbReference>
<dbReference type="InterPro" id="IPR029039">
    <property type="entry name" value="Flavoprotein-like_sf"/>
</dbReference>
<evidence type="ECO:0000259" key="1">
    <source>
        <dbReference type="PROSITE" id="PS51186"/>
    </source>
</evidence>
<dbReference type="PANTHER" id="PTHR30543:SF21">
    <property type="entry name" value="NAD(P)H-DEPENDENT FMN REDUCTASE LOT6"/>
    <property type="match status" value="1"/>
</dbReference>
<dbReference type="PROSITE" id="PS51186">
    <property type="entry name" value="GNAT"/>
    <property type="match status" value="1"/>
</dbReference>
<dbReference type="Pfam" id="PF03358">
    <property type="entry name" value="FMN_red"/>
    <property type="match status" value="1"/>
</dbReference>
<dbReference type="Gene3D" id="3.40.630.30">
    <property type="match status" value="1"/>
</dbReference>